<reference evidence="1" key="1">
    <citation type="submission" date="2020-11" db="EMBL/GenBank/DDBJ databases">
        <authorList>
            <person name="Tran Van P."/>
        </authorList>
    </citation>
    <scope>NUCLEOTIDE SEQUENCE</scope>
</reference>
<gene>
    <name evidence="1" type="ORF">TPSB3V08_LOCUS12263</name>
</gene>
<dbReference type="AlphaFoldDB" id="A0A7R9DP83"/>
<evidence type="ECO:0000313" key="1">
    <source>
        <dbReference type="EMBL" id="CAD7418204.1"/>
    </source>
</evidence>
<accession>A0A7R9DP83</accession>
<name>A0A7R9DP83_TIMPO</name>
<proteinExistence type="predicted"/>
<dbReference type="EMBL" id="OD016169">
    <property type="protein sequence ID" value="CAD7418204.1"/>
    <property type="molecule type" value="Genomic_DNA"/>
</dbReference>
<sequence length="155" mass="17051">MTSLIAMTLNATGPLLCPCLECSISNLNLYFLLVSLFEIILLLPSTFSFYDVTQSAISSDSGSHLNNCDIRRVEDQHKDGTHVPRGFKTISVCRGRVLNPGPTDGEPVLVVLHIQDDRVRRHGKNQRTSSGLVVRGANRNLHWDMAGPSSSNIVH</sequence>
<protein>
    <submittedName>
        <fullName evidence="1">Uncharacterized protein</fullName>
    </submittedName>
</protein>
<organism evidence="1">
    <name type="scientific">Timema poppense</name>
    <name type="common">Walking stick</name>
    <dbReference type="NCBI Taxonomy" id="170557"/>
    <lineage>
        <taxon>Eukaryota</taxon>
        <taxon>Metazoa</taxon>
        <taxon>Ecdysozoa</taxon>
        <taxon>Arthropoda</taxon>
        <taxon>Hexapoda</taxon>
        <taxon>Insecta</taxon>
        <taxon>Pterygota</taxon>
        <taxon>Neoptera</taxon>
        <taxon>Polyneoptera</taxon>
        <taxon>Phasmatodea</taxon>
        <taxon>Timematodea</taxon>
        <taxon>Timematoidea</taxon>
        <taxon>Timematidae</taxon>
        <taxon>Timema</taxon>
    </lineage>
</organism>